<dbReference type="EMBL" id="BPVZ01000015">
    <property type="protein sequence ID" value="GKV00590.1"/>
    <property type="molecule type" value="Genomic_DNA"/>
</dbReference>
<sequence>MGCCEFIILSLQRSHKVCAVDVSKISSHHVASAAYDRAIKV</sequence>
<evidence type="ECO:0000313" key="2">
    <source>
        <dbReference type="Proteomes" id="UP001054252"/>
    </source>
</evidence>
<keyword evidence="2" id="KW-1185">Reference proteome</keyword>
<proteinExistence type="predicted"/>
<dbReference type="AlphaFoldDB" id="A0AAV5IPW8"/>
<comment type="caution">
    <text evidence="1">The sequence shown here is derived from an EMBL/GenBank/DDBJ whole genome shotgun (WGS) entry which is preliminary data.</text>
</comment>
<dbReference type="Proteomes" id="UP001054252">
    <property type="component" value="Unassembled WGS sequence"/>
</dbReference>
<evidence type="ECO:0000313" key="1">
    <source>
        <dbReference type="EMBL" id="GKV00590.1"/>
    </source>
</evidence>
<accession>A0AAV5IPW8</accession>
<gene>
    <name evidence="1" type="ORF">SLEP1_g13257</name>
</gene>
<name>A0AAV5IPW8_9ROSI</name>
<protein>
    <submittedName>
        <fullName evidence="1">Uncharacterized protein</fullName>
    </submittedName>
</protein>
<reference evidence="1 2" key="1">
    <citation type="journal article" date="2021" name="Commun. Biol.">
        <title>The genome of Shorea leprosula (Dipterocarpaceae) highlights the ecological relevance of drought in aseasonal tropical rainforests.</title>
        <authorList>
            <person name="Ng K.K.S."/>
            <person name="Kobayashi M.J."/>
            <person name="Fawcett J.A."/>
            <person name="Hatakeyama M."/>
            <person name="Paape T."/>
            <person name="Ng C.H."/>
            <person name="Ang C.C."/>
            <person name="Tnah L.H."/>
            <person name="Lee C.T."/>
            <person name="Nishiyama T."/>
            <person name="Sese J."/>
            <person name="O'Brien M.J."/>
            <person name="Copetti D."/>
            <person name="Mohd Noor M.I."/>
            <person name="Ong R.C."/>
            <person name="Putra M."/>
            <person name="Sireger I.Z."/>
            <person name="Indrioko S."/>
            <person name="Kosugi Y."/>
            <person name="Izuno A."/>
            <person name="Isagi Y."/>
            <person name="Lee S.L."/>
            <person name="Shimizu K.K."/>
        </authorList>
    </citation>
    <scope>NUCLEOTIDE SEQUENCE [LARGE SCALE GENOMIC DNA]</scope>
    <source>
        <strain evidence="1">214</strain>
    </source>
</reference>
<organism evidence="1 2">
    <name type="scientific">Rubroshorea leprosula</name>
    <dbReference type="NCBI Taxonomy" id="152421"/>
    <lineage>
        <taxon>Eukaryota</taxon>
        <taxon>Viridiplantae</taxon>
        <taxon>Streptophyta</taxon>
        <taxon>Embryophyta</taxon>
        <taxon>Tracheophyta</taxon>
        <taxon>Spermatophyta</taxon>
        <taxon>Magnoliopsida</taxon>
        <taxon>eudicotyledons</taxon>
        <taxon>Gunneridae</taxon>
        <taxon>Pentapetalae</taxon>
        <taxon>rosids</taxon>
        <taxon>malvids</taxon>
        <taxon>Malvales</taxon>
        <taxon>Dipterocarpaceae</taxon>
        <taxon>Rubroshorea</taxon>
    </lineage>
</organism>